<feature type="transmembrane region" description="Helical" evidence="1">
    <location>
        <begin position="67"/>
        <end position="84"/>
    </location>
</feature>
<comment type="caution">
    <text evidence="2">The sequence shown here is derived from an EMBL/GenBank/DDBJ whole genome shotgun (WGS) entry which is preliminary data.</text>
</comment>
<protein>
    <submittedName>
        <fullName evidence="2">Glucose dehydrogenase</fullName>
    </submittedName>
</protein>
<accession>A0A5C5G9J0</accession>
<evidence type="ECO:0000256" key="1">
    <source>
        <dbReference type="SAM" id="Phobius"/>
    </source>
</evidence>
<dbReference type="EMBL" id="VFFF01000004">
    <property type="protein sequence ID" value="TNY30650.1"/>
    <property type="molecule type" value="Genomic_DNA"/>
</dbReference>
<reference evidence="2 3" key="1">
    <citation type="submission" date="2019-06" db="EMBL/GenBank/DDBJ databases">
        <title>Genome of new Rhodobacteraceae sp. SM1903.</title>
        <authorList>
            <person name="Ren X."/>
        </authorList>
    </citation>
    <scope>NUCLEOTIDE SEQUENCE [LARGE SCALE GENOMIC DNA]</scope>
    <source>
        <strain evidence="2 3">SM1903</strain>
    </source>
</reference>
<keyword evidence="3" id="KW-1185">Reference proteome</keyword>
<evidence type="ECO:0000313" key="3">
    <source>
        <dbReference type="Proteomes" id="UP000314011"/>
    </source>
</evidence>
<dbReference type="OrthoDB" id="7027411at2"/>
<name>A0A5C5G9J0_9RHOB</name>
<feature type="transmembrane region" description="Helical" evidence="1">
    <location>
        <begin position="12"/>
        <end position="38"/>
    </location>
</feature>
<keyword evidence="1" id="KW-0812">Transmembrane</keyword>
<proteinExistence type="predicted"/>
<dbReference type="AlphaFoldDB" id="A0A5C5G9J0"/>
<dbReference type="Proteomes" id="UP000314011">
    <property type="component" value="Unassembled WGS sequence"/>
</dbReference>
<organism evidence="2 3">
    <name type="scientific">Pelagovum pacificum</name>
    <dbReference type="NCBI Taxonomy" id="2588711"/>
    <lineage>
        <taxon>Bacteria</taxon>
        <taxon>Pseudomonadati</taxon>
        <taxon>Pseudomonadota</taxon>
        <taxon>Alphaproteobacteria</taxon>
        <taxon>Rhodobacterales</taxon>
        <taxon>Paracoccaceae</taxon>
        <taxon>Pelagovum</taxon>
    </lineage>
</organism>
<gene>
    <name evidence="2" type="ORF">FHY64_18900</name>
</gene>
<keyword evidence="1" id="KW-1133">Transmembrane helix</keyword>
<dbReference type="RefSeq" id="WP_140197444.1">
    <property type="nucleotide sequence ID" value="NZ_CP065915.1"/>
</dbReference>
<keyword evidence="1" id="KW-0472">Membrane</keyword>
<evidence type="ECO:0000313" key="2">
    <source>
        <dbReference type="EMBL" id="TNY30650.1"/>
    </source>
</evidence>
<sequence>MTDITSHSTRGGGWAVTLLGWICILLGAIIFALGVWLIALGGSWYYGLAGAGLVVTGVLLNMRSMAAVWVFLLTWGGTVVWAFWEVGMDWWAQLPRLVAPTLILVLVLLCIPALARRR</sequence>
<feature type="transmembrane region" description="Helical" evidence="1">
    <location>
        <begin position="96"/>
        <end position="115"/>
    </location>
</feature>
<feature type="transmembrane region" description="Helical" evidence="1">
    <location>
        <begin position="44"/>
        <end position="60"/>
    </location>
</feature>